<dbReference type="InterPro" id="IPR010028">
    <property type="entry name" value="Acid_phosphatase_pln"/>
</dbReference>
<protein>
    <recommendedName>
        <fullName evidence="7">CCHC-type domain-containing protein</fullName>
    </recommendedName>
</protein>
<dbReference type="OrthoDB" id="59415at2759"/>
<dbReference type="InterPro" id="IPR001878">
    <property type="entry name" value="Znf_CCHC"/>
</dbReference>
<dbReference type="InterPro" id="IPR036397">
    <property type="entry name" value="RNaseH_sf"/>
</dbReference>
<evidence type="ECO:0000313" key="6">
    <source>
        <dbReference type="Proteomes" id="UP000326396"/>
    </source>
</evidence>
<dbReference type="AlphaFoldDB" id="A0A5N6NCG7"/>
<dbReference type="InterPro" id="IPR005519">
    <property type="entry name" value="Acid_phosphat_B-like"/>
</dbReference>
<feature type="domain" description="CCHC-type" evidence="3">
    <location>
        <begin position="383"/>
        <end position="397"/>
    </location>
</feature>
<reference evidence="5 6" key="1">
    <citation type="submission" date="2019-05" db="EMBL/GenBank/DDBJ databases">
        <title>Mikania micrantha, genome provides insights into the molecular mechanism of rapid growth.</title>
        <authorList>
            <person name="Liu B."/>
        </authorList>
    </citation>
    <scope>NUCLEOTIDE SEQUENCE [LARGE SCALE GENOMIC DNA]</scope>
    <source>
        <strain evidence="5">NLD-2019</strain>
        <tissue evidence="5">Leaf</tissue>
    </source>
</reference>
<gene>
    <name evidence="5" type="ORF">E3N88_22578</name>
</gene>
<feature type="domain" description="Integrase catalytic" evidence="4">
    <location>
        <begin position="508"/>
        <end position="630"/>
    </location>
</feature>
<evidence type="ECO:0000256" key="2">
    <source>
        <dbReference type="PROSITE-ProRule" id="PRU00047"/>
    </source>
</evidence>
<dbReference type="InterPro" id="IPR036412">
    <property type="entry name" value="HAD-like_sf"/>
</dbReference>
<dbReference type="InterPro" id="IPR001584">
    <property type="entry name" value="Integrase_cat-core"/>
</dbReference>
<dbReference type="NCBIfam" id="TIGR01675">
    <property type="entry name" value="plant-AP"/>
    <property type="match status" value="1"/>
</dbReference>
<dbReference type="Pfam" id="PF03767">
    <property type="entry name" value="Acid_phosphat_B"/>
    <property type="match status" value="1"/>
</dbReference>
<keyword evidence="2" id="KW-0863">Zinc-finger</keyword>
<keyword evidence="1" id="KW-0732">Signal</keyword>
<evidence type="ECO:0000313" key="5">
    <source>
        <dbReference type="EMBL" id="KAD4584977.1"/>
    </source>
</evidence>
<keyword evidence="2" id="KW-0479">Metal-binding</keyword>
<dbReference type="InterPro" id="IPR012337">
    <property type="entry name" value="RNaseH-like_sf"/>
</dbReference>
<evidence type="ECO:0008006" key="7">
    <source>
        <dbReference type="Google" id="ProtNLM"/>
    </source>
</evidence>
<sequence length="668" mass="74888">MVMSIKFNNHSQYGDLLADLSSSYCLSWRLAAETGNIAGWRTVPVQCLLDVEVYMLGGQYASDMNLIVDDISSYVEEIVVSDDGLDAWVLDVDDTCLSNIFYYQGKRFGGDPYDPRAFKEWASRGISQAIPQILLLFHKLIQHGFKVFLITGRDQTTFGQPTLHNLHFQGFFGFERLILRSEAYKGQSGIVYKSEMRRKLVEEGYRIRGNVGDQWSDLHGEFVGDRTFKLPNPISTGAVHHHLNLHRTTLDLHHTNSIVHHTTAINIQALRSTPLSPIFFLVSGGDNESTLLSLFEMMEPAADADSDSTIDNVSDKLSIDLGAYAGKNPRCNNCDYHHKQGPCERYRCQWCGKQGHTTKNCRGELVTKTPQPQPQQYKAPKGCFGCGKPGHFKRDCPHVKNSGDEVPKSCFECGNPGHIKKDCPHLKNNNHNENNNDPKERPLVIGAKEAINDHNLATAKIVCHDKVLRIPLPSGETLDINGEWSNTPLPPCGSGNKSPWTSLPNFPVLLVEVTLSGLEELARIYVKEVTLRHEVPIPIISDRDARFTSNFWNSLPKSLDTWLDISTAYHPQTDVQSERTIQTPEDMLRACVVDFDNSGETHLPLVEFSYNNSYHTSIKAAPFEALYGRKCRSPICWAEVGDSQVTGPELVHETTEKIVQIRNRMAAA</sequence>
<dbReference type="GO" id="GO:0003676">
    <property type="term" value="F:nucleic acid binding"/>
    <property type="evidence" value="ECO:0007669"/>
    <property type="project" value="InterPro"/>
</dbReference>
<feature type="domain" description="CCHC-type" evidence="3">
    <location>
        <begin position="347"/>
        <end position="362"/>
    </location>
</feature>
<dbReference type="PANTHER" id="PTHR31284:SF9">
    <property type="entry name" value="HAD SUPERFAMILY, SUBFAMILY IIIB ACID PHOSPHATASE"/>
    <property type="match status" value="1"/>
</dbReference>
<dbReference type="Gene3D" id="4.10.60.10">
    <property type="entry name" value="Zinc finger, CCHC-type"/>
    <property type="match status" value="2"/>
</dbReference>
<evidence type="ECO:0000256" key="1">
    <source>
        <dbReference type="ARBA" id="ARBA00022729"/>
    </source>
</evidence>
<dbReference type="GO" id="GO:0003993">
    <property type="term" value="F:acid phosphatase activity"/>
    <property type="evidence" value="ECO:0007669"/>
    <property type="project" value="InterPro"/>
</dbReference>
<feature type="domain" description="CCHC-type" evidence="3">
    <location>
        <begin position="410"/>
        <end position="424"/>
    </location>
</feature>
<proteinExistence type="predicted"/>
<evidence type="ECO:0000259" key="3">
    <source>
        <dbReference type="PROSITE" id="PS50158"/>
    </source>
</evidence>
<keyword evidence="2" id="KW-0862">Zinc</keyword>
<dbReference type="CDD" id="cd07535">
    <property type="entry name" value="HAD_VSP"/>
    <property type="match status" value="1"/>
</dbReference>
<dbReference type="Proteomes" id="UP000326396">
    <property type="component" value="Linkage Group LG2"/>
</dbReference>
<dbReference type="PANTHER" id="PTHR31284">
    <property type="entry name" value="ACID PHOSPHATASE-LIKE PROTEIN"/>
    <property type="match status" value="1"/>
</dbReference>
<dbReference type="SUPFAM" id="SSF57756">
    <property type="entry name" value="Retrovirus zinc finger-like domains"/>
    <property type="match status" value="1"/>
</dbReference>
<dbReference type="GO" id="GO:0008270">
    <property type="term" value="F:zinc ion binding"/>
    <property type="evidence" value="ECO:0007669"/>
    <property type="project" value="UniProtKB-KW"/>
</dbReference>
<evidence type="ECO:0000259" key="4">
    <source>
        <dbReference type="PROSITE" id="PS50994"/>
    </source>
</evidence>
<dbReference type="Gene3D" id="3.30.420.10">
    <property type="entry name" value="Ribonuclease H-like superfamily/Ribonuclease H"/>
    <property type="match status" value="1"/>
</dbReference>
<accession>A0A5N6NCG7</accession>
<dbReference type="EMBL" id="SZYD01000012">
    <property type="protein sequence ID" value="KAD4584977.1"/>
    <property type="molecule type" value="Genomic_DNA"/>
</dbReference>
<dbReference type="SMART" id="SM00343">
    <property type="entry name" value="ZnF_C2HC"/>
    <property type="match status" value="3"/>
</dbReference>
<name>A0A5N6NCG7_9ASTR</name>
<keyword evidence="6" id="KW-1185">Reference proteome</keyword>
<organism evidence="5 6">
    <name type="scientific">Mikania micrantha</name>
    <name type="common">bitter vine</name>
    <dbReference type="NCBI Taxonomy" id="192012"/>
    <lineage>
        <taxon>Eukaryota</taxon>
        <taxon>Viridiplantae</taxon>
        <taxon>Streptophyta</taxon>
        <taxon>Embryophyta</taxon>
        <taxon>Tracheophyta</taxon>
        <taxon>Spermatophyta</taxon>
        <taxon>Magnoliopsida</taxon>
        <taxon>eudicotyledons</taxon>
        <taxon>Gunneridae</taxon>
        <taxon>Pentapetalae</taxon>
        <taxon>asterids</taxon>
        <taxon>campanulids</taxon>
        <taxon>Asterales</taxon>
        <taxon>Asteraceae</taxon>
        <taxon>Asteroideae</taxon>
        <taxon>Heliantheae alliance</taxon>
        <taxon>Eupatorieae</taxon>
        <taxon>Mikania</taxon>
    </lineage>
</organism>
<dbReference type="PROSITE" id="PS50158">
    <property type="entry name" value="ZF_CCHC"/>
    <property type="match status" value="3"/>
</dbReference>
<dbReference type="GO" id="GO:0015074">
    <property type="term" value="P:DNA integration"/>
    <property type="evidence" value="ECO:0007669"/>
    <property type="project" value="InterPro"/>
</dbReference>
<dbReference type="SUPFAM" id="SSF53098">
    <property type="entry name" value="Ribonuclease H-like"/>
    <property type="match status" value="1"/>
</dbReference>
<dbReference type="Pfam" id="PF00098">
    <property type="entry name" value="zf-CCHC"/>
    <property type="match status" value="2"/>
</dbReference>
<dbReference type="InterPro" id="IPR036875">
    <property type="entry name" value="Znf_CCHC_sf"/>
</dbReference>
<dbReference type="InterPro" id="IPR023214">
    <property type="entry name" value="HAD_sf"/>
</dbReference>
<dbReference type="SUPFAM" id="SSF56784">
    <property type="entry name" value="HAD-like"/>
    <property type="match status" value="1"/>
</dbReference>
<dbReference type="PROSITE" id="PS50994">
    <property type="entry name" value="INTEGRASE"/>
    <property type="match status" value="1"/>
</dbReference>
<comment type="caution">
    <text evidence="5">The sequence shown here is derived from an EMBL/GenBank/DDBJ whole genome shotgun (WGS) entry which is preliminary data.</text>
</comment>
<dbReference type="Gene3D" id="3.40.50.1000">
    <property type="entry name" value="HAD superfamily/HAD-like"/>
    <property type="match status" value="1"/>
</dbReference>